<accession>A0A0C9ZDA9</accession>
<dbReference type="AlphaFoldDB" id="A0A0C9ZDA9"/>
<evidence type="ECO:0000256" key="1">
    <source>
        <dbReference type="SAM" id="MobiDB-lite"/>
    </source>
</evidence>
<feature type="compositionally biased region" description="Polar residues" evidence="1">
    <location>
        <begin position="13"/>
        <end position="22"/>
    </location>
</feature>
<reference evidence="3" key="2">
    <citation type="submission" date="2015-01" db="EMBL/GenBank/DDBJ databases">
        <title>Evolutionary Origins and Diversification of the Mycorrhizal Mutualists.</title>
        <authorList>
            <consortium name="DOE Joint Genome Institute"/>
            <consortium name="Mycorrhizal Genomics Consortium"/>
            <person name="Kohler A."/>
            <person name="Kuo A."/>
            <person name="Nagy L.G."/>
            <person name="Floudas D."/>
            <person name="Copeland A."/>
            <person name="Barry K.W."/>
            <person name="Cichocki N."/>
            <person name="Veneault-Fourrey C."/>
            <person name="LaButti K."/>
            <person name="Lindquist E.A."/>
            <person name="Lipzen A."/>
            <person name="Lundell T."/>
            <person name="Morin E."/>
            <person name="Murat C."/>
            <person name="Riley R."/>
            <person name="Ohm R."/>
            <person name="Sun H."/>
            <person name="Tunlid A."/>
            <person name="Henrissat B."/>
            <person name="Grigoriev I.V."/>
            <person name="Hibbett D.S."/>
            <person name="Martin F."/>
        </authorList>
    </citation>
    <scope>NUCLEOTIDE SEQUENCE [LARGE SCALE GENOMIC DNA]</scope>
    <source>
        <strain evidence="3">441</strain>
    </source>
</reference>
<evidence type="ECO:0000313" key="2">
    <source>
        <dbReference type="EMBL" id="KIK27296.1"/>
    </source>
</evidence>
<gene>
    <name evidence="2" type="ORF">PISMIDRAFT_205421</name>
</gene>
<dbReference type="HOGENOM" id="CLU_2334458_0_0_1"/>
<feature type="region of interest" description="Disordered" evidence="1">
    <location>
        <begin position="1"/>
        <end position="32"/>
    </location>
</feature>
<sequence length="98" mass="10852">MSGHWQGDGFPTTLPTSSNSGRPTVHPIEEMTDGDQTHVLGHYLGRGLPVPSGHFPAGYYTFVRRDVGCWTTDRKLPAHYDGNIVMWIFVLVHSSKGD</sequence>
<reference evidence="2 3" key="1">
    <citation type="submission" date="2014-04" db="EMBL/GenBank/DDBJ databases">
        <authorList>
            <consortium name="DOE Joint Genome Institute"/>
            <person name="Kuo A."/>
            <person name="Kohler A."/>
            <person name="Costa M.D."/>
            <person name="Nagy L.G."/>
            <person name="Floudas D."/>
            <person name="Copeland A."/>
            <person name="Barry K.W."/>
            <person name="Cichocki N."/>
            <person name="Veneault-Fourrey C."/>
            <person name="LaButti K."/>
            <person name="Lindquist E.A."/>
            <person name="Lipzen A."/>
            <person name="Lundell T."/>
            <person name="Morin E."/>
            <person name="Murat C."/>
            <person name="Sun H."/>
            <person name="Tunlid A."/>
            <person name="Henrissat B."/>
            <person name="Grigoriev I.V."/>
            <person name="Hibbett D.S."/>
            <person name="Martin F."/>
            <person name="Nordberg H.P."/>
            <person name="Cantor M.N."/>
            <person name="Hua S.X."/>
        </authorList>
    </citation>
    <scope>NUCLEOTIDE SEQUENCE [LARGE SCALE GENOMIC DNA]</scope>
    <source>
        <strain evidence="2 3">441</strain>
    </source>
</reference>
<proteinExistence type="predicted"/>
<evidence type="ECO:0000313" key="3">
    <source>
        <dbReference type="Proteomes" id="UP000054018"/>
    </source>
</evidence>
<protein>
    <submittedName>
        <fullName evidence="2">Uncharacterized protein</fullName>
    </submittedName>
</protein>
<dbReference type="Proteomes" id="UP000054018">
    <property type="component" value="Unassembled WGS sequence"/>
</dbReference>
<name>A0A0C9ZDA9_9AGAM</name>
<organism evidence="2 3">
    <name type="scientific">Pisolithus microcarpus 441</name>
    <dbReference type="NCBI Taxonomy" id="765257"/>
    <lineage>
        <taxon>Eukaryota</taxon>
        <taxon>Fungi</taxon>
        <taxon>Dikarya</taxon>
        <taxon>Basidiomycota</taxon>
        <taxon>Agaricomycotina</taxon>
        <taxon>Agaricomycetes</taxon>
        <taxon>Agaricomycetidae</taxon>
        <taxon>Boletales</taxon>
        <taxon>Sclerodermatineae</taxon>
        <taxon>Pisolithaceae</taxon>
        <taxon>Pisolithus</taxon>
    </lineage>
</organism>
<keyword evidence="3" id="KW-1185">Reference proteome</keyword>
<dbReference type="EMBL" id="KN833697">
    <property type="protein sequence ID" value="KIK27296.1"/>
    <property type="molecule type" value="Genomic_DNA"/>
</dbReference>